<evidence type="ECO:0000259" key="4">
    <source>
        <dbReference type="Pfam" id="PF13439"/>
    </source>
</evidence>
<evidence type="ECO:0000313" key="5">
    <source>
        <dbReference type="EMBL" id="WRP13729.1"/>
    </source>
</evidence>
<dbReference type="RefSeq" id="WP_324667973.1">
    <property type="nucleotide sequence ID" value="NZ_CP141614.1"/>
</dbReference>
<dbReference type="CDD" id="cd03801">
    <property type="entry name" value="GT4_PimA-like"/>
    <property type="match status" value="1"/>
</dbReference>
<dbReference type="GO" id="GO:0016757">
    <property type="term" value="F:glycosyltransferase activity"/>
    <property type="evidence" value="ECO:0007669"/>
    <property type="project" value="UniProtKB-KW"/>
</dbReference>
<dbReference type="PANTHER" id="PTHR12526">
    <property type="entry name" value="GLYCOSYLTRANSFERASE"/>
    <property type="match status" value="1"/>
</dbReference>
<dbReference type="Gene3D" id="3.40.50.2000">
    <property type="entry name" value="Glycogen Phosphorylase B"/>
    <property type="match status" value="2"/>
</dbReference>
<feature type="domain" description="Glycosyl transferase family 1" evidence="3">
    <location>
        <begin position="242"/>
        <end position="402"/>
    </location>
</feature>
<name>A0ABZ1BLW2_9FIRM</name>
<dbReference type="SUPFAM" id="SSF53756">
    <property type="entry name" value="UDP-Glycosyltransferase/glycogen phosphorylase"/>
    <property type="match status" value="1"/>
</dbReference>
<evidence type="ECO:0000313" key="6">
    <source>
        <dbReference type="Proteomes" id="UP001333102"/>
    </source>
</evidence>
<reference evidence="6" key="1">
    <citation type="submission" date="2023-12" db="EMBL/GenBank/DDBJ databases">
        <title>Novel isolates from deep terrestrial aquifers shed light on the physiology and ecology of the class Limnochordia.</title>
        <authorList>
            <person name="Karnachuk O.V."/>
            <person name="Lukina A.P."/>
            <person name="Avakyan M.R."/>
            <person name="Kadnikov V."/>
            <person name="Begmatov S."/>
            <person name="Beletsky A.V."/>
            <person name="Mardanov A.V."/>
            <person name="Ravin N.V."/>
        </authorList>
    </citation>
    <scope>NUCLEOTIDE SEQUENCE [LARGE SCALE GENOMIC DNA]</scope>
    <source>
        <strain evidence="6">LN</strain>
    </source>
</reference>
<accession>A0ABZ1BLW2</accession>
<dbReference type="PANTHER" id="PTHR12526:SF510">
    <property type="entry name" value="D-INOSITOL 3-PHOSPHATE GLYCOSYLTRANSFERASE"/>
    <property type="match status" value="1"/>
</dbReference>
<gene>
    <name evidence="5" type="ORF">VLY81_09785</name>
</gene>
<sequence>MEGRLAIVVCLPRSPVRGTGGAYGAAYLLLRGLVSLGLSHDVYFLPLGTGRPVRVATSNDVEAIVREINREKARLLARLKTQEWIWRRIEDARLRRALGLARRGRERALAVLARLQRQYSRVVVHCHEVTSASVIARLLSSLERTRLVFTEHSQGGLLRYGEQVFESRWPDHPLYRELKDAYCQAISLSSRLVFPSNGARSAFETYGMNPRLNPSKVSIVPNGIEDPLETLNGVRAFDVGPRFSEKDRVLISVAQHHPDKGLDTVLEVLGIVRRREPQLDWMYTVIGGFSALTPRLQRLAKQLGIGDRVRFAGYLPHPATLSVVAESSMFITLPRVTVFDLALLEAMGLGKAVVTNLARGNLEALGEDYPAVASSIEDLATLVLGLLRNEEGLTNLGRRNRARFVAHYTLGAMARRYVDLYELVAFQRG</sequence>
<dbReference type="Pfam" id="PF00534">
    <property type="entry name" value="Glycos_transf_1"/>
    <property type="match status" value="1"/>
</dbReference>
<evidence type="ECO:0000256" key="2">
    <source>
        <dbReference type="ARBA" id="ARBA00022679"/>
    </source>
</evidence>
<evidence type="ECO:0000259" key="3">
    <source>
        <dbReference type="Pfam" id="PF00534"/>
    </source>
</evidence>
<organism evidence="5 6">
    <name type="scientific">Geochorda subterranea</name>
    <dbReference type="NCBI Taxonomy" id="3109564"/>
    <lineage>
        <taxon>Bacteria</taxon>
        <taxon>Bacillati</taxon>
        <taxon>Bacillota</taxon>
        <taxon>Limnochordia</taxon>
        <taxon>Limnochordales</taxon>
        <taxon>Geochordaceae</taxon>
        <taxon>Geochorda</taxon>
    </lineage>
</organism>
<keyword evidence="2 5" id="KW-0808">Transferase</keyword>
<keyword evidence="1 5" id="KW-0328">Glycosyltransferase</keyword>
<proteinExistence type="predicted"/>
<dbReference type="InterPro" id="IPR001296">
    <property type="entry name" value="Glyco_trans_1"/>
</dbReference>
<dbReference type="EC" id="2.4.-.-" evidence="5"/>
<dbReference type="EMBL" id="CP141614">
    <property type="protein sequence ID" value="WRP13729.1"/>
    <property type="molecule type" value="Genomic_DNA"/>
</dbReference>
<dbReference type="Pfam" id="PF13439">
    <property type="entry name" value="Glyco_transf_4"/>
    <property type="match status" value="1"/>
</dbReference>
<protein>
    <submittedName>
        <fullName evidence="5">Glycosyltransferase family 4 protein</fullName>
        <ecNumber evidence="5">2.4.-.-</ecNumber>
    </submittedName>
</protein>
<feature type="domain" description="Glycosyltransferase subfamily 4-like N-terminal" evidence="4">
    <location>
        <begin position="68"/>
        <end position="225"/>
    </location>
</feature>
<evidence type="ECO:0000256" key="1">
    <source>
        <dbReference type="ARBA" id="ARBA00022676"/>
    </source>
</evidence>
<dbReference type="Proteomes" id="UP001333102">
    <property type="component" value="Chromosome"/>
</dbReference>
<keyword evidence="6" id="KW-1185">Reference proteome</keyword>
<dbReference type="InterPro" id="IPR028098">
    <property type="entry name" value="Glyco_trans_4-like_N"/>
</dbReference>